<evidence type="ECO:0000313" key="4">
    <source>
        <dbReference type="Proteomes" id="UP000494329"/>
    </source>
</evidence>
<accession>A0A6J5ED81</accession>
<dbReference type="PANTHER" id="PTHR48081">
    <property type="entry name" value="AB HYDROLASE SUPERFAMILY PROTEIN C4A8.06C"/>
    <property type="match status" value="1"/>
</dbReference>
<evidence type="ECO:0000256" key="1">
    <source>
        <dbReference type="ARBA" id="ARBA00022801"/>
    </source>
</evidence>
<dbReference type="InterPro" id="IPR013094">
    <property type="entry name" value="AB_hydrolase_3"/>
</dbReference>
<organism evidence="3 4">
    <name type="scientific">Paraburkholderia solisilvae</name>
    <dbReference type="NCBI Taxonomy" id="624376"/>
    <lineage>
        <taxon>Bacteria</taxon>
        <taxon>Pseudomonadati</taxon>
        <taxon>Pseudomonadota</taxon>
        <taxon>Betaproteobacteria</taxon>
        <taxon>Burkholderiales</taxon>
        <taxon>Burkholderiaceae</taxon>
        <taxon>Paraburkholderia</taxon>
    </lineage>
</organism>
<dbReference type="Gene3D" id="3.40.50.1820">
    <property type="entry name" value="alpha/beta hydrolase"/>
    <property type="match status" value="1"/>
</dbReference>
<gene>
    <name evidence="3" type="primary">aes_4</name>
    <name evidence="3" type="ORF">LMG29739_04366</name>
</gene>
<dbReference type="GO" id="GO:0016787">
    <property type="term" value="F:hydrolase activity"/>
    <property type="evidence" value="ECO:0007669"/>
    <property type="project" value="UniProtKB-KW"/>
</dbReference>
<dbReference type="InterPro" id="IPR050300">
    <property type="entry name" value="GDXG_lipolytic_enzyme"/>
</dbReference>
<protein>
    <submittedName>
        <fullName evidence="3">Acetyl esterase</fullName>
        <ecNumber evidence="3">3.1.1.-</ecNumber>
    </submittedName>
</protein>
<feature type="domain" description="Alpha/beta hydrolase fold-3" evidence="2">
    <location>
        <begin position="84"/>
        <end position="289"/>
    </location>
</feature>
<keyword evidence="4" id="KW-1185">Reference proteome</keyword>
<reference evidence="3 4" key="1">
    <citation type="submission" date="2020-04" db="EMBL/GenBank/DDBJ databases">
        <authorList>
            <person name="De Canck E."/>
        </authorList>
    </citation>
    <scope>NUCLEOTIDE SEQUENCE [LARGE SCALE GENOMIC DNA]</scope>
    <source>
        <strain evidence="3 4">LMG 29739</strain>
    </source>
</reference>
<proteinExistence type="predicted"/>
<dbReference type="PANTHER" id="PTHR48081:SF8">
    <property type="entry name" value="ALPHA_BETA HYDROLASE FOLD-3 DOMAIN-CONTAINING PROTEIN-RELATED"/>
    <property type="match status" value="1"/>
</dbReference>
<dbReference type="InterPro" id="IPR029058">
    <property type="entry name" value="AB_hydrolase_fold"/>
</dbReference>
<dbReference type="SUPFAM" id="SSF53474">
    <property type="entry name" value="alpha/beta-Hydrolases"/>
    <property type="match status" value="1"/>
</dbReference>
<dbReference type="EMBL" id="CADIKF010000038">
    <property type="protein sequence ID" value="CAB3764478.1"/>
    <property type="molecule type" value="Genomic_DNA"/>
</dbReference>
<dbReference type="EC" id="3.1.1.-" evidence="3"/>
<keyword evidence="1 3" id="KW-0378">Hydrolase</keyword>
<evidence type="ECO:0000313" key="3">
    <source>
        <dbReference type="EMBL" id="CAB3764478.1"/>
    </source>
</evidence>
<name>A0A6J5ED81_9BURK</name>
<evidence type="ECO:0000259" key="2">
    <source>
        <dbReference type="Pfam" id="PF07859"/>
    </source>
</evidence>
<dbReference type="AlphaFoldDB" id="A0A6J5ED81"/>
<dbReference type="Pfam" id="PF07859">
    <property type="entry name" value="Abhydrolase_3"/>
    <property type="match status" value="1"/>
</dbReference>
<dbReference type="Proteomes" id="UP000494329">
    <property type="component" value="Unassembled WGS sequence"/>
</dbReference>
<sequence>MRKLDPQVEALLEQFKANTPRHPSSPRGASVTPELLMMYGALGMPFEPVWLTNDFDLPGAAGNIPVRLYVSKTTAPLRESVPVFVYYHGGAFVSGDLDGHDTLLRAIANRAGCLVLSVGYRLAPEHPYPAANDDALTALNWVVNHASEIGADPTRLAVGGDGAGGLLAAWVAQRAAECGIHLRLQVLLCPVLDTTASSDSWKELGTGEYVVSHSRTLELYDAYLPKEICRTDPKVSPLFATDLAGVAPALIVTADHDPLRDEGDAYADKLKAANVQVDHTCWPGMIHGLATLAGVIDAGRVLIDQVAAALRQALAMPDQAPSQTL</sequence>